<keyword evidence="1" id="KW-0472">Membrane</keyword>
<sequence>MSTVPLALSLAFGLTTALAVGLFYRAAHQSRPTLYLLLAWLAGQGAVAGTGFFSGAPQALPPRLALVLAPALLLIATLFLTARGRAYLDALRPEWLTLLHVVRVPVELVLLGLFLHGAVPQLMTFEGRNWDILSGLSAPVVWYLAFRRPRLSPTALLVWNGLCLALLLNVVFYAVLAVPSPVQRFGFGQPNVAVLHFPFVWLPGCVVPLVLLAHLAAIRQLVRARRLAATPVNG</sequence>
<name>A0A4Z0Q565_9BACT</name>
<keyword evidence="1" id="KW-1133">Transmembrane helix</keyword>
<keyword evidence="1" id="KW-0812">Transmembrane</keyword>
<accession>A0A4Z0Q565</accession>
<dbReference type="AlphaFoldDB" id="A0A4Z0Q565"/>
<keyword evidence="3" id="KW-1185">Reference proteome</keyword>
<reference evidence="2 3" key="1">
    <citation type="submission" date="2019-04" db="EMBL/GenBank/DDBJ databases">
        <authorList>
            <person name="Feng G."/>
            <person name="Zhang J."/>
            <person name="Zhu H."/>
        </authorList>
    </citation>
    <scope>NUCLEOTIDE SEQUENCE [LARGE SCALE GENOMIC DNA]</scope>
    <source>
        <strain evidence="2 3">JCM 31653</strain>
    </source>
</reference>
<proteinExistence type="predicted"/>
<feature type="transmembrane region" description="Helical" evidence="1">
    <location>
        <begin position="65"/>
        <end position="83"/>
    </location>
</feature>
<dbReference type="RefSeq" id="WP_135462403.1">
    <property type="nucleotide sequence ID" value="NZ_SRLC01000001.1"/>
</dbReference>
<evidence type="ECO:0000313" key="3">
    <source>
        <dbReference type="Proteomes" id="UP000297549"/>
    </source>
</evidence>
<dbReference type="EMBL" id="SRLC01000001">
    <property type="protein sequence ID" value="TGE24825.1"/>
    <property type="molecule type" value="Genomic_DNA"/>
</dbReference>
<dbReference type="Proteomes" id="UP000297549">
    <property type="component" value="Unassembled WGS sequence"/>
</dbReference>
<evidence type="ECO:0000256" key="1">
    <source>
        <dbReference type="SAM" id="Phobius"/>
    </source>
</evidence>
<gene>
    <name evidence="2" type="ORF">E5K00_06380</name>
</gene>
<feature type="transmembrane region" description="Helical" evidence="1">
    <location>
        <begin position="34"/>
        <end position="53"/>
    </location>
</feature>
<dbReference type="OrthoDB" id="675847at2"/>
<feature type="transmembrane region" description="Helical" evidence="1">
    <location>
        <begin position="6"/>
        <end position="27"/>
    </location>
</feature>
<organism evidence="2 3">
    <name type="scientific">Hymenobacter aquaticus</name>
    <dbReference type="NCBI Taxonomy" id="1867101"/>
    <lineage>
        <taxon>Bacteria</taxon>
        <taxon>Pseudomonadati</taxon>
        <taxon>Bacteroidota</taxon>
        <taxon>Cytophagia</taxon>
        <taxon>Cytophagales</taxon>
        <taxon>Hymenobacteraceae</taxon>
        <taxon>Hymenobacter</taxon>
    </lineage>
</organism>
<comment type="caution">
    <text evidence="2">The sequence shown here is derived from an EMBL/GenBank/DDBJ whole genome shotgun (WGS) entry which is preliminary data.</text>
</comment>
<protein>
    <submittedName>
        <fullName evidence="2">Uncharacterized protein</fullName>
    </submittedName>
</protein>
<feature type="transmembrane region" description="Helical" evidence="1">
    <location>
        <begin position="199"/>
        <end position="218"/>
    </location>
</feature>
<evidence type="ECO:0000313" key="2">
    <source>
        <dbReference type="EMBL" id="TGE24825.1"/>
    </source>
</evidence>
<feature type="transmembrane region" description="Helical" evidence="1">
    <location>
        <begin position="157"/>
        <end position="179"/>
    </location>
</feature>